<reference evidence="2 3" key="1">
    <citation type="submission" date="2016-10" db="EMBL/GenBank/DDBJ databases">
        <title>Rodentibacter gen. nov. and new species.</title>
        <authorList>
            <person name="Christensen H."/>
        </authorList>
    </citation>
    <scope>NUCLEOTIDE SEQUENCE [LARGE SCALE GENOMIC DNA]</scope>
    <source>
        <strain evidence="2 3">1996246016</strain>
    </source>
</reference>
<feature type="region of interest" description="Disordered" evidence="1">
    <location>
        <begin position="929"/>
        <end position="958"/>
    </location>
</feature>
<keyword evidence="3" id="KW-1185">Reference proteome</keyword>
<proteinExistence type="predicted"/>
<protein>
    <submittedName>
        <fullName evidence="2">Uncharacterized protein</fullName>
    </submittedName>
</protein>
<comment type="caution">
    <text evidence="2">The sequence shown here is derived from an EMBL/GenBank/DDBJ whole genome shotgun (WGS) entry which is preliminary data.</text>
</comment>
<dbReference type="EMBL" id="MLHO01000051">
    <property type="protein sequence ID" value="OOF54311.1"/>
    <property type="molecule type" value="Genomic_DNA"/>
</dbReference>
<name>A0A1V3JC93_9PAST</name>
<dbReference type="Pfam" id="PF13332">
    <property type="entry name" value="Fil_haemagg_2"/>
    <property type="match status" value="4"/>
</dbReference>
<feature type="region of interest" description="Disordered" evidence="1">
    <location>
        <begin position="1"/>
        <end position="22"/>
    </location>
</feature>
<dbReference type="STRING" id="1908266.BKK55_09580"/>
<dbReference type="OrthoDB" id="2664633at2"/>
<evidence type="ECO:0000256" key="1">
    <source>
        <dbReference type="SAM" id="MobiDB-lite"/>
    </source>
</evidence>
<evidence type="ECO:0000313" key="3">
    <source>
        <dbReference type="Proteomes" id="UP000188541"/>
    </source>
</evidence>
<evidence type="ECO:0000313" key="2">
    <source>
        <dbReference type="EMBL" id="OOF54311.1"/>
    </source>
</evidence>
<accession>A0A1V3JC93</accession>
<sequence length="1415" mass="155684">MPEEPRAAPKIPVRSPNESEADFQEKMDNYQRALAAHTKAQKKCDYYQSRIKPYNDWVDENKTILDAVDKKIEEHNQNLSMTLGQQYFRDFWQLDIKHHRTDESKILTTVPGQILAGGGIEANSQSFINDRSVVIAGQKMSLENEITNIDEKGLHRITDTGDKVFTFDKWRGGFRRYFQRKWENHGAYTRIIETPFDMKIFQVVENGDYAVNKKTDDQLKNSTTHQLDLTQVKVNSDGLSSVGNLVLGALGTGDSVHFTQLGGNARQVNKFSAWSGKGQSVESKILNGHSERFHALPGMNPIRPLERIRLNENQEVRSIRPNLVIPQNVLYRVNANPNNRVLIETDPDFTNQKRWLSSDYMFNALRYEPNQVQKRLGDGFYEQRLVREQINRLMGRNFVGDYTDFDSQYRGLMNAGVTFAQKFNLRPGIALSPSQVAQLTSDIVWLETEQVTLPNGKVESVLVPKVYAVAKKGDITGNGALLSGNKVTHKGGAFINRGTVAGRELVQFDSETIRNSGKISGGVLLGNVRGEMENMGGVLEADRAIWLNVAGNFTHASQTYKTSVNERGYQRSDTRIGRKGLLHVKGENGTLQIQANNLNLDGADIVNDGKGQTYLSAKNNLNLTALSVGYDEKMGEGKHRRNESVQGVEISRVQGRGDVILAGQNIYSEGAALESEARLAALAENDLILNGAKVSYDLEEYHKKSSKSFGSRKTRETYMTYHNTKHQVSQLEGKAVVLKGGNDIVLEGARVSAENDILLKAGGNIAINPTKESAQSLFEEKKKKSGLVGSVSGGVAQIGYQRAKSSGHNRSYDEEIKGSELVARTGNLTVVAEGDVDVNASRLASGRDMQLVGKNVNLNAVNERHYGEQYQKEKTNGIGAGVIYSPSMKAKELYAQSAEQGGTKTLVGKIKSGVDAGLDTFDLITRGSKPYARHNQSKSDNYQQKSEAKTTALEAGGKLTIHAREGDIRTQGSRISAEGDAQFIAKHNVDLGVAEHSQWQEASSRRKGMSLDGLAKHVAGMHTQRRENGASGLTQEVGTTVSIGGNSTIIAEKGNITLKGTTFVTEGVNRLQALEGNVNLLTAETREDSGQVRKGHGIGEAVISETERFFGYNRTRMNQEGDRVSHRGSQVVSLNDKVDIYAGKDYLQTASDVLAKEKAAISAQNITINNAYDRQGNGQSETDLKIGQFTRVKSPIIDLLNTIESAVKNDRASARLKAANAMSVAAQGYSLYDAASKMMAKDPKSNTYLFRVESGSGVAHSRQSQESVADMSQGSRINAKDISLLARGDGSVNEKGEAKLGNINLVHTDLTSRDETGARIKDSHISLTGNELNIQAGENHSRFKGRSQNGEWGELCLSVKLVFVKVSVNLSVIILGIFGKTKQECRACEDGLLCRAEMIMDQLDWWWGLRYRVVD</sequence>
<gene>
    <name evidence="2" type="ORF">BKK55_09580</name>
</gene>
<organism evidence="2 3">
    <name type="scientific">Rodentibacter genomosp. 2</name>
    <dbReference type="NCBI Taxonomy" id="1908266"/>
    <lineage>
        <taxon>Bacteria</taxon>
        <taxon>Pseudomonadati</taxon>
        <taxon>Pseudomonadota</taxon>
        <taxon>Gammaproteobacteria</taxon>
        <taxon>Pasteurellales</taxon>
        <taxon>Pasteurellaceae</taxon>
        <taxon>Rodentibacter</taxon>
    </lineage>
</organism>
<dbReference type="Proteomes" id="UP000188541">
    <property type="component" value="Unassembled WGS sequence"/>
</dbReference>
<dbReference type="InterPro" id="IPR025157">
    <property type="entry name" value="Hemagglutinin_rpt"/>
</dbReference>
<dbReference type="GO" id="GO:0003824">
    <property type="term" value="F:catalytic activity"/>
    <property type="evidence" value="ECO:0007669"/>
    <property type="project" value="UniProtKB-ARBA"/>
</dbReference>